<dbReference type="EMBL" id="JAINZW010000001">
    <property type="protein sequence ID" value="MBZ4038147.1"/>
    <property type="molecule type" value="Genomic_DNA"/>
</dbReference>
<dbReference type="InterPro" id="IPR011990">
    <property type="entry name" value="TPR-like_helical_dom_sf"/>
</dbReference>
<comment type="caution">
    <text evidence="5">The sequence shown here is derived from an EMBL/GenBank/DDBJ whole genome shotgun (WGS) entry which is preliminary data.</text>
</comment>
<feature type="repeat" description="TPR" evidence="3">
    <location>
        <begin position="91"/>
        <end position="124"/>
    </location>
</feature>
<dbReference type="Pfam" id="PF13432">
    <property type="entry name" value="TPR_16"/>
    <property type="match status" value="1"/>
</dbReference>
<dbReference type="Pfam" id="PF14559">
    <property type="entry name" value="TPR_19"/>
    <property type="match status" value="2"/>
</dbReference>
<dbReference type="InterPro" id="IPR027417">
    <property type="entry name" value="P-loop_NTPase"/>
</dbReference>
<keyword evidence="1" id="KW-0677">Repeat</keyword>
<dbReference type="InterPro" id="IPR019734">
    <property type="entry name" value="TPR_rpt"/>
</dbReference>
<accession>A0ABS7T2Q8</accession>
<dbReference type="Proteomes" id="UP001430954">
    <property type="component" value="Unassembled WGS sequence"/>
</dbReference>
<dbReference type="Gene3D" id="3.40.50.300">
    <property type="entry name" value="P-loop containing nucleotide triphosphate hydrolases"/>
    <property type="match status" value="1"/>
</dbReference>
<evidence type="ECO:0000256" key="1">
    <source>
        <dbReference type="ARBA" id="ARBA00022737"/>
    </source>
</evidence>
<keyword evidence="2 3" id="KW-0802">TPR repeat</keyword>
<reference evidence="5 6" key="1">
    <citation type="submission" date="2021-09" db="EMBL/GenBank/DDBJ databases">
        <title>Lysobacter sp. 13A isolated from the river sediment.</title>
        <authorList>
            <person name="Liu H."/>
            <person name="Li S."/>
            <person name="Mao S."/>
        </authorList>
    </citation>
    <scope>NUCLEOTIDE SEQUENCE [LARGE SCALE GENOMIC DNA]</scope>
    <source>
        <strain evidence="5 6">13A</strain>
    </source>
</reference>
<evidence type="ECO:0000256" key="4">
    <source>
        <dbReference type="SAM" id="MobiDB-lite"/>
    </source>
</evidence>
<feature type="compositionally biased region" description="Pro residues" evidence="4">
    <location>
        <begin position="37"/>
        <end position="46"/>
    </location>
</feature>
<name>A0ABS7T2Q8_9GAMM</name>
<dbReference type="PANTHER" id="PTHR45586">
    <property type="entry name" value="TPR REPEAT-CONTAINING PROTEIN PA4667"/>
    <property type="match status" value="1"/>
</dbReference>
<proteinExistence type="predicted"/>
<dbReference type="SMART" id="SM00028">
    <property type="entry name" value="TPR"/>
    <property type="match status" value="6"/>
</dbReference>
<dbReference type="SUPFAM" id="SSF48452">
    <property type="entry name" value="TPR-like"/>
    <property type="match status" value="2"/>
</dbReference>
<sequence length="751" mass="81061">MGRALRLPAGRTAGRLRRALGGRPAGRGGRCRLTPPAGSPGGPPVQSPVRPENRVPRVSDHATTIDALRRGAVPEALAAAREAVAAQPDDATAQRLLAAALRLSGEREAALEAIDRAIDLAPDDANLHLERAGLMLHERKLDEAQTSLARSVGLDPNQFPAYIIQGHLALGRGDLDEAERLVRTAARIAPEHPQVAALEGTLAVRRGDADRGLALLATAAERHPEDTQVRHALAFAYLAKGHLAFAEQAFRQLLEKQPQSRAMRFMIAELLRRQGRPGEAADELAPLLADGTATPGLKRMVGQVELQAGRPERGLPLLKEALAARPDDRATIVALVDAWRRAPDSADDARNTLDAALSTHPGLDALWRARLVFEPFAGDTARAVVERWQAAMPDHVPALEAMSTIHRQAGELDAAEAIARRIVVLRPGHTQAELRIVDSHINRGDHDGAIARVHALLEQAQDEASRASLRQLLARVHDLAGRHAEAAALWTALQADQAPRLLPLPEHSASLVELPDRTSAPEDAASVLFLWGAPGSMVERLGHTLALARAPLQPDRFSGNPPRDAFQRIDTARRLQDGSLSPADAAQSWRDALAARRLTGAHVMDWLLWWDNSLLPVLRAHLPEAELMIALRDPRDMLLDWLAWGSPAPFAMPSPKAAAEWLATSMGQVADLHEQDLVRHHLVRMDGITEDPAAIARAMGEALQTQVPDAGVGALGPARFPAGHWRAYAEPLAEAFALLTPVAQRLGYPEA</sequence>
<evidence type="ECO:0000313" key="5">
    <source>
        <dbReference type="EMBL" id="MBZ4038147.1"/>
    </source>
</evidence>
<feature type="region of interest" description="Disordered" evidence="4">
    <location>
        <begin position="19"/>
        <end position="59"/>
    </location>
</feature>
<evidence type="ECO:0000313" key="6">
    <source>
        <dbReference type="Proteomes" id="UP001430954"/>
    </source>
</evidence>
<dbReference type="Gene3D" id="1.25.40.10">
    <property type="entry name" value="Tetratricopeptide repeat domain"/>
    <property type="match status" value="2"/>
</dbReference>
<protein>
    <submittedName>
        <fullName evidence="5">Tetratricopeptide repeat protein</fullName>
    </submittedName>
</protein>
<evidence type="ECO:0000256" key="3">
    <source>
        <dbReference type="PROSITE-ProRule" id="PRU00339"/>
    </source>
</evidence>
<evidence type="ECO:0000256" key="2">
    <source>
        <dbReference type="ARBA" id="ARBA00022803"/>
    </source>
</evidence>
<gene>
    <name evidence="5" type="ORF">K6753_01185</name>
</gene>
<organism evidence="5 6">
    <name type="scientific">Novilysobacter selenitireducens</name>
    <dbReference type="NCBI Taxonomy" id="2872639"/>
    <lineage>
        <taxon>Bacteria</taxon>
        <taxon>Pseudomonadati</taxon>
        <taxon>Pseudomonadota</taxon>
        <taxon>Gammaproteobacteria</taxon>
        <taxon>Lysobacterales</taxon>
        <taxon>Lysobacteraceae</taxon>
        <taxon>Novilysobacter</taxon>
    </lineage>
</organism>
<dbReference type="PROSITE" id="PS50005">
    <property type="entry name" value="TPR"/>
    <property type="match status" value="1"/>
</dbReference>
<keyword evidence="6" id="KW-1185">Reference proteome</keyword>
<dbReference type="InterPro" id="IPR051012">
    <property type="entry name" value="CellSynth/LPSAsmb/PSIAsmb"/>
</dbReference>
<dbReference type="PANTHER" id="PTHR45586:SF1">
    <property type="entry name" value="LIPOPOLYSACCHARIDE ASSEMBLY PROTEIN B"/>
    <property type="match status" value="1"/>
</dbReference>